<protein>
    <submittedName>
        <fullName evidence="2">Uroporphyrinogen-III synthase</fullName>
    </submittedName>
</protein>
<evidence type="ECO:0000313" key="3">
    <source>
        <dbReference type="Proteomes" id="UP000316225"/>
    </source>
</evidence>
<dbReference type="InterPro" id="IPR036108">
    <property type="entry name" value="4pyrrol_syn_uPrphyn_synt_sf"/>
</dbReference>
<evidence type="ECO:0000313" key="2">
    <source>
        <dbReference type="EMBL" id="TWI29892.1"/>
    </source>
</evidence>
<dbReference type="CDD" id="cd06578">
    <property type="entry name" value="HemD"/>
    <property type="match status" value="1"/>
</dbReference>
<dbReference type="SUPFAM" id="SSF69618">
    <property type="entry name" value="HemD-like"/>
    <property type="match status" value="1"/>
</dbReference>
<reference evidence="2 3" key="1">
    <citation type="journal article" date="2015" name="Stand. Genomic Sci.">
        <title>Genomic Encyclopedia of Bacterial and Archaeal Type Strains, Phase III: the genomes of soil and plant-associated and newly described type strains.</title>
        <authorList>
            <person name="Whitman W.B."/>
            <person name="Woyke T."/>
            <person name="Klenk H.P."/>
            <person name="Zhou Y."/>
            <person name="Lilburn T.G."/>
            <person name="Beck B.J."/>
            <person name="De Vos P."/>
            <person name="Vandamme P."/>
            <person name="Eisen J.A."/>
            <person name="Garrity G."/>
            <person name="Hugenholtz P."/>
            <person name="Kyrpides N.C."/>
        </authorList>
    </citation>
    <scope>NUCLEOTIDE SEQUENCE [LARGE SCALE GENOMIC DNA]</scope>
    <source>
        <strain evidence="2 3">CGMCC 1.5364</strain>
    </source>
</reference>
<dbReference type="Pfam" id="PF02602">
    <property type="entry name" value="HEM4"/>
    <property type="match status" value="1"/>
</dbReference>
<dbReference type="InterPro" id="IPR003754">
    <property type="entry name" value="4pyrrol_synth_uPrphyn_synth"/>
</dbReference>
<name>A0A562NCH9_9RHOB</name>
<comment type="caution">
    <text evidence="2">The sequence shown here is derived from an EMBL/GenBank/DDBJ whole genome shotgun (WGS) entry which is preliminary data.</text>
</comment>
<sequence>MPPLLLLTRPDPLSRRFAGQIADLGLEVLISPIMRIVPVAHDPLVLERAKGMVLTSVNAVPAAGQGRGRPAICVGPATAEAARNAGFDVTVGPGDADRMMPMLQDLGPTWVHPHGTHVARALPVTGITVYDQVAQDLNAAAVEALAGDRCVLLPLFSPRSAQILAAQAGTARAPLWLAAISQAALDRWSAPFARAVVAPTPDGPGIIAALRQLLA</sequence>
<proteinExistence type="predicted"/>
<dbReference type="GO" id="GO:0004852">
    <property type="term" value="F:uroporphyrinogen-III synthase activity"/>
    <property type="evidence" value="ECO:0007669"/>
    <property type="project" value="InterPro"/>
</dbReference>
<feature type="domain" description="Tetrapyrrole biosynthesis uroporphyrinogen III synthase" evidence="1">
    <location>
        <begin position="16"/>
        <end position="207"/>
    </location>
</feature>
<dbReference type="RefSeq" id="WP_145399449.1">
    <property type="nucleotide sequence ID" value="NZ_VLKU01000012.1"/>
</dbReference>
<dbReference type="OrthoDB" id="7204250at2"/>
<organism evidence="2 3">
    <name type="scientific">Paracoccus sulfuroxidans</name>
    <dbReference type="NCBI Taxonomy" id="384678"/>
    <lineage>
        <taxon>Bacteria</taxon>
        <taxon>Pseudomonadati</taxon>
        <taxon>Pseudomonadota</taxon>
        <taxon>Alphaproteobacteria</taxon>
        <taxon>Rhodobacterales</taxon>
        <taxon>Paracoccaceae</taxon>
        <taxon>Paracoccus</taxon>
    </lineage>
</organism>
<dbReference type="GO" id="GO:0033014">
    <property type="term" value="P:tetrapyrrole biosynthetic process"/>
    <property type="evidence" value="ECO:0007669"/>
    <property type="project" value="InterPro"/>
</dbReference>
<dbReference type="EMBL" id="VLKU01000012">
    <property type="protein sequence ID" value="TWI29892.1"/>
    <property type="molecule type" value="Genomic_DNA"/>
</dbReference>
<dbReference type="Proteomes" id="UP000316225">
    <property type="component" value="Unassembled WGS sequence"/>
</dbReference>
<dbReference type="Gene3D" id="3.40.50.10090">
    <property type="match status" value="1"/>
</dbReference>
<keyword evidence="3" id="KW-1185">Reference proteome</keyword>
<dbReference type="AlphaFoldDB" id="A0A562NCH9"/>
<accession>A0A562NCH9</accession>
<gene>
    <name evidence="2" type="ORF">IQ24_03364</name>
</gene>
<evidence type="ECO:0000259" key="1">
    <source>
        <dbReference type="Pfam" id="PF02602"/>
    </source>
</evidence>